<dbReference type="GeneID" id="37043200"/>
<dbReference type="Proteomes" id="UP000245768">
    <property type="component" value="Unassembled WGS sequence"/>
</dbReference>
<comment type="similarity">
    <text evidence="2">Belongs to the bacterial solute-binding protein SsuA/TauA family.</text>
</comment>
<name>A0A316YRY4_9BASI</name>
<dbReference type="EMBL" id="KZ819635">
    <property type="protein sequence ID" value="PWN92157.1"/>
    <property type="molecule type" value="Genomic_DNA"/>
</dbReference>
<dbReference type="InParanoid" id="A0A316YRY4"/>
<feature type="domain" description="Ca3427-like PBP 2" evidence="4">
    <location>
        <begin position="92"/>
        <end position="190"/>
    </location>
</feature>
<protein>
    <recommendedName>
        <fullName evidence="4">Ca3427-like PBP 2 domain-containing protein</fullName>
    </recommendedName>
</protein>
<dbReference type="GO" id="GO:0042597">
    <property type="term" value="C:periplasmic space"/>
    <property type="evidence" value="ECO:0007669"/>
    <property type="project" value="UniProtKB-SubCell"/>
</dbReference>
<dbReference type="Pfam" id="PF22384">
    <property type="entry name" value="PBP2_Ca3427_like"/>
    <property type="match status" value="1"/>
</dbReference>
<evidence type="ECO:0000259" key="4">
    <source>
        <dbReference type="Pfam" id="PF22384"/>
    </source>
</evidence>
<dbReference type="RefSeq" id="XP_025379355.1">
    <property type="nucleotide sequence ID" value="XM_025521284.1"/>
</dbReference>
<evidence type="ECO:0000313" key="5">
    <source>
        <dbReference type="EMBL" id="PWN92157.1"/>
    </source>
</evidence>
<reference evidence="5 6" key="1">
    <citation type="journal article" date="2018" name="Mol. Biol. Evol.">
        <title>Broad Genomic Sampling Reveals a Smut Pathogenic Ancestry of the Fungal Clade Ustilaginomycotina.</title>
        <authorList>
            <person name="Kijpornyongpan T."/>
            <person name="Mondo S.J."/>
            <person name="Barry K."/>
            <person name="Sandor L."/>
            <person name="Lee J."/>
            <person name="Lipzen A."/>
            <person name="Pangilinan J."/>
            <person name="LaButti K."/>
            <person name="Hainaut M."/>
            <person name="Henrissat B."/>
            <person name="Grigoriev I.V."/>
            <person name="Spatafora J.W."/>
            <person name="Aime M.C."/>
        </authorList>
    </citation>
    <scope>NUCLEOTIDE SEQUENCE [LARGE SCALE GENOMIC DNA]</scope>
    <source>
        <strain evidence="5 6">MCA 4198</strain>
    </source>
</reference>
<dbReference type="Gene3D" id="3.40.190.10">
    <property type="entry name" value="Periplasmic binding protein-like II"/>
    <property type="match status" value="2"/>
</dbReference>
<dbReference type="SUPFAM" id="SSF53850">
    <property type="entry name" value="Periplasmic binding protein-like II"/>
    <property type="match status" value="1"/>
</dbReference>
<dbReference type="CDD" id="cd13637">
    <property type="entry name" value="PBP2_Ca3427_like"/>
    <property type="match status" value="1"/>
</dbReference>
<dbReference type="PANTHER" id="PTHR30024:SF47">
    <property type="entry name" value="TAURINE-BINDING PERIPLASMIC PROTEIN"/>
    <property type="match status" value="1"/>
</dbReference>
<comment type="subcellular location">
    <subcellularLocation>
        <location evidence="1">Periplasm</location>
    </subcellularLocation>
</comment>
<evidence type="ECO:0000256" key="1">
    <source>
        <dbReference type="ARBA" id="ARBA00004418"/>
    </source>
</evidence>
<gene>
    <name evidence="5" type="ORF">FA10DRAFT_265958</name>
</gene>
<keyword evidence="3" id="KW-0732">Signal</keyword>
<dbReference type="InterPro" id="IPR054364">
    <property type="entry name" value="Ca3427-like_PBP2"/>
</dbReference>
<dbReference type="AlphaFoldDB" id="A0A316YRY4"/>
<dbReference type="OrthoDB" id="1363at2759"/>
<evidence type="ECO:0000256" key="2">
    <source>
        <dbReference type="ARBA" id="ARBA00010742"/>
    </source>
</evidence>
<keyword evidence="6" id="KW-1185">Reference proteome</keyword>
<proteinExistence type="inferred from homology"/>
<sequence>MADSQEKLRVGYVPEHFSLPLLQLASSAWGKEHIELVSQPSGTGQMLTSLAARPRPDIDIAIALTEALIAGIAKGRSDYELVGSYVKSSLNWAVITGTDAKADKYKSIDDLRSTTLGISRLGSGSQVMASVMALQQGWSTDDVKFKVNDNFENLRNGVNQQSGLETSAFMWEWFTTKPFVNSGEVRFIGSVPTPWPSWTIAASKSFTEQTPTPSTETKLHKFLGKLADQVKKFTSDEEKAKSTIVEQMKYDAKDVDQWYAGVRWVGDSREGQGSGGKRLKGQSVKTNEVSEEVLLQTLETLQKAGVVEEPQGGWDLDRFVTSDRRVA</sequence>
<dbReference type="PANTHER" id="PTHR30024">
    <property type="entry name" value="ALIPHATIC SULFONATES-BINDING PROTEIN-RELATED"/>
    <property type="match status" value="1"/>
</dbReference>
<evidence type="ECO:0000256" key="3">
    <source>
        <dbReference type="ARBA" id="ARBA00022729"/>
    </source>
</evidence>
<accession>A0A316YRY4</accession>
<organism evidence="5 6">
    <name type="scientific">Acaromyces ingoldii</name>
    <dbReference type="NCBI Taxonomy" id="215250"/>
    <lineage>
        <taxon>Eukaryota</taxon>
        <taxon>Fungi</taxon>
        <taxon>Dikarya</taxon>
        <taxon>Basidiomycota</taxon>
        <taxon>Ustilaginomycotina</taxon>
        <taxon>Exobasidiomycetes</taxon>
        <taxon>Exobasidiales</taxon>
        <taxon>Cryptobasidiaceae</taxon>
        <taxon>Acaromyces</taxon>
    </lineage>
</organism>
<evidence type="ECO:0000313" key="6">
    <source>
        <dbReference type="Proteomes" id="UP000245768"/>
    </source>
</evidence>